<comment type="caution">
    <text evidence="1">The sequence shown here is derived from an EMBL/GenBank/DDBJ whole genome shotgun (WGS) entry which is preliminary data.</text>
</comment>
<dbReference type="AlphaFoldDB" id="A0A5B7G020"/>
<dbReference type="EMBL" id="VSRR010009523">
    <property type="protein sequence ID" value="MPC50468.1"/>
    <property type="molecule type" value="Genomic_DNA"/>
</dbReference>
<proteinExistence type="predicted"/>
<organism evidence="1 2">
    <name type="scientific">Portunus trituberculatus</name>
    <name type="common">Swimming crab</name>
    <name type="synonym">Neptunus trituberculatus</name>
    <dbReference type="NCBI Taxonomy" id="210409"/>
    <lineage>
        <taxon>Eukaryota</taxon>
        <taxon>Metazoa</taxon>
        <taxon>Ecdysozoa</taxon>
        <taxon>Arthropoda</taxon>
        <taxon>Crustacea</taxon>
        <taxon>Multicrustacea</taxon>
        <taxon>Malacostraca</taxon>
        <taxon>Eumalacostraca</taxon>
        <taxon>Eucarida</taxon>
        <taxon>Decapoda</taxon>
        <taxon>Pleocyemata</taxon>
        <taxon>Brachyura</taxon>
        <taxon>Eubrachyura</taxon>
        <taxon>Portunoidea</taxon>
        <taxon>Portunidae</taxon>
        <taxon>Portuninae</taxon>
        <taxon>Portunus</taxon>
    </lineage>
</organism>
<keyword evidence="2" id="KW-1185">Reference proteome</keyword>
<name>A0A5B7G020_PORTR</name>
<accession>A0A5B7G020</accession>
<gene>
    <name evidence="1" type="ORF">E2C01_044297</name>
</gene>
<evidence type="ECO:0000313" key="2">
    <source>
        <dbReference type="Proteomes" id="UP000324222"/>
    </source>
</evidence>
<sequence>MRRVTSVTWLMGGRVRGNGIERGGKGRIVSRHYFLSRHVCSFSAMKESDSGTTRFTHFSNNSNFIHPEWLQFVRHLDNTAS</sequence>
<evidence type="ECO:0000313" key="1">
    <source>
        <dbReference type="EMBL" id="MPC50468.1"/>
    </source>
</evidence>
<protein>
    <submittedName>
        <fullName evidence="1">Uncharacterized protein</fullName>
    </submittedName>
</protein>
<dbReference type="Proteomes" id="UP000324222">
    <property type="component" value="Unassembled WGS sequence"/>
</dbReference>
<reference evidence="1 2" key="1">
    <citation type="submission" date="2019-05" db="EMBL/GenBank/DDBJ databases">
        <title>Another draft genome of Portunus trituberculatus and its Hox gene families provides insights of decapod evolution.</title>
        <authorList>
            <person name="Jeong J.-H."/>
            <person name="Song I."/>
            <person name="Kim S."/>
            <person name="Choi T."/>
            <person name="Kim D."/>
            <person name="Ryu S."/>
            <person name="Kim W."/>
        </authorList>
    </citation>
    <scope>NUCLEOTIDE SEQUENCE [LARGE SCALE GENOMIC DNA]</scope>
    <source>
        <tissue evidence="1">Muscle</tissue>
    </source>
</reference>